<name>A0ABN7WCG0_GIGMA</name>
<dbReference type="Proteomes" id="UP000789901">
    <property type="component" value="Unassembled WGS sequence"/>
</dbReference>
<reference evidence="1 2" key="1">
    <citation type="submission" date="2021-06" db="EMBL/GenBank/DDBJ databases">
        <authorList>
            <person name="Kallberg Y."/>
            <person name="Tangrot J."/>
            <person name="Rosling A."/>
        </authorList>
    </citation>
    <scope>NUCLEOTIDE SEQUENCE [LARGE SCALE GENOMIC DNA]</scope>
    <source>
        <strain evidence="1 2">120-4 pot B 10/14</strain>
    </source>
</reference>
<comment type="caution">
    <text evidence="1">The sequence shown here is derived from an EMBL/GenBank/DDBJ whole genome shotgun (WGS) entry which is preliminary data.</text>
</comment>
<accession>A0ABN7WCG0</accession>
<proteinExistence type="predicted"/>
<feature type="non-terminal residue" evidence="1">
    <location>
        <position position="1"/>
    </location>
</feature>
<evidence type="ECO:0000313" key="2">
    <source>
        <dbReference type="Proteomes" id="UP000789901"/>
    </source>
</evidence>
<dbReference type="EMBL" id="CAJVQB010039269">
    <property type="protein sequence ID" value="CAG8827201.1"/>
    <property type="molecule type" value="Genomic_DNA"/>
</dbReference>
<organism evidence="1 2">
    <name type="scientific">Gigaspora margarita</name>
    <dbReference type="NCBI Taxonomy" id="4874"/>
    <lineage>
        <taxon>Eukaryota</taxon>
        <taxon>Fungi</taxon>
        <taxon>Fungi incertae sedis</taxon>
        <taxon>Mucoromycota</taxon>
        <taxon>Glomeromycotina</taxon>
        <taxon>Glomeromycetes</taxon>
        <taxon>Diversisporales</taxon>
        <taxon>Gigasporaceae</taxon>
        <taxon>Gigaspora</taxon>
    </lineage>
</organism>
<gene>
    <name evidence="1" type="ORF">GMARGA_LOCUS29334</name>
</gene>
<keyword evidence="2" id="KW-1185">Reference proteome</keyword>
<protein>
    <submittedName>
        <fullName evidence="1">26391_t:CDS:1</fullName>
    </submittedName>
</protein>
<sequence length="42" mass="4559">KRDGAVLSGLKIGARLNGYLHRYVYFSGELALFLQGAGTRCS</sequence>
<evidence type="ECO:0000313" key="1">
    <source>
        <dbReference type="EMBL" id="CAG8827201.1"/>
    </source>
</evidence>